<proteinExistence type="predicted"/>
<dbReference type="Proteomes" id="UP001501251">
    <property type="component" value="Unassembled WGS sequence"/>
</dbReference>
<accession>A0ABP8BEU4</accession>
<reference evidence="3" key="1">
    <citation type="journal article" date="2019" name="Int. J. Syst. Evol. Microbiol.">
        <title>The Global Catalogue of Microorganisms (GCM) 10K type strain sequencing project: providing services to taxonomists for standard genome sequencing and annotation.</title>
        <authorList>
            <consortium name="The Broad Institute Genomics Platform"/>
            <consortium name="The Broad Institute Genome Sequencing Center for Infectious Disease"/>
            <person name="Wu L."/>
            <person name="Ma J."/>
        </authorList>
    </citation>
    <scope>NUCLEOTIDE SEQUENCE [LARGE SCALE GENOMIC DNA]</scope>
    <source>
        <strain evidence="3">JCM 17388</strain>
    </source>
</reference>
<evidence type="ECO:0000256" key="1">
    <source>
        <dbReference type="SAM" id="MobiDB-lite"/>
    </source>
</evidence>
<gene>
    <name evidence="2" type="ORF">GCM10022252_65420</name>
</gene>
<organism evidence="2 3">
    <name type="scientific">Streptosporangium oxazolinicum</name>
    <dbReference type="NCBI Taxonomy" id="909287"/>
    <lineage>
        <taxon>Bacteria</taxon>
        <taxon>Bacillati</taxon>
        <taxon>Actinomycetota</taxon>
        <taxon>Actinomycetes</taxon>
        <taxon>Streptosporangiales</taxon>
        <taxon>Streptosporangiaceae</taxon>
        <taxon>Streptosporangium</taxon>
    </lineage>
</organism>
<comment type="caution">
    <text evidence="2">The sequence shown here is derived from an EMBL/GenBank/DDBJ whole genome shotgun (WGS) entry which is preliminary data.</text>
</comment>
<evidence type="ECO:0000313" key="2">
    <source>
        <dbReference type="EMBL" id="GAA4205206.1"/>
    </source>
</evidence>
<protein>
    <submittedName>
        <fullName evidence="2">Uncharacterized protein</fullName>
    </submittedName>
</protein>
<name>A0ABP8BEU4_9ACTN</name>
<keyword evidence="3" id="KW-1185">Reference proteome</keyword>
<evidence type="ECO:0000313" key="3">
    <source>
        <dbReference type="Proteomes" id="UP001501251"/>
    </source>
</evidence>
<sequence>MHECKTPGAIRLTGLLVQIQGVKGGFQREGYVRGDADNSAGSTPYGHLDGENMANIKHTYEPHLRISGQPRDLTPRPHGSRLTENGPRVTETAGRTPHTMPVNFGSAVFAGFCPYQSGRGVNL</sequence>
<dbReference type="EMBL" id="BAABAQ010000014">
    <property type="protein sequence ID" value="GAA4205206.1"/>
    <property type="molecule type" value="Genomic_DNA"/>
</dbReference>
<feature type="region of interest" description="Disordered" evidence="1">
    <location>
        <begin position="62"/>
        <end position="98"/>
    </location>
</feature>